<organism evidence="2 3">
    <name type="scientific">Colocasia esculenta</name>
    <name type="common">Wild taro</name>
    <name type="synonym">Arum esculentum</name>
    <dbReference type="NCBI Taxonomy" id="4460"/>
    <lineage>
        <taxon>Eukaryota</taxon>
        <taxon>Viridiplantae</taxon>
        <taxon>Streptophyta</taxon>
        <taxon>Embryophyta</taxon>
        <taxon>Tracheophyta</taxon>
        <taxon>Spermatophyta</taxon>
        <taxon>Magnoliopsida</taxon>
        <taxon>Liliopsida</taxon>
        <taxon>Araceae</taxon>
        <taxon>Aroideae</taxon>
        <taxon>Colocasieae</taxon>
        <taxon>Colocasia</taxon>
    </lineage>
</organism>
<sequence>MCSSAASVYVCHPSQTLIYAAAPTPSAYNPSLSHSVELDPSLVPYHVRRVSRLPPQRMRPDRSFPITETKASSTEMGVLPLSLSSEGVDS</sequence>
<evidence type="ECO:0000313" key="2">
    <source>
        <dbReference type="EMBL" id="MQM06770.1"/>
    </source>
</evidence>
<accession>A0A843WW69</accession>
<keyword evidence="3" id="KW-1185">Reference proteome</keyword>
<gene>
    <name evidence="2" type="ORF">Taro_039600</name>
</gene>
<dbReference type="EMBL" id="NMUH01003707">
    <property type="protein sequence ID" value="MQM06770.1"/>
    <property type="molecule type" value="Genomic_DNA"/>
</dbReference>
<dbReference type="Proteomes" id="UP000652761">
    <property type="component" value="Unassembled WGS sequence"/>
</dbReference>
<comment type="caution">
    <text evidence="2">The sequence shown here is derived from an EMBL/GenBank/DDBJ whole genome shotgun (WGS) entry which is preliminary data.</text>
</comment>
<dbReference type="AlphaFoldDB" id="A0A843WW69"/>
<proteinExistence type="predicted"/>
<protein>
    <submittedName>
        <fullName evidence="2">Uncharacterized protein</fullName>
    </submittedName>
</protein>
<name>A0A843WW69_COLES</name>
<evidence type="ECO:0000256" key="1">
    <source>
        <dbReference type="SAM" id="MobiDB-lite"/>
    </source>
</evidence>
<feature type="region of interest" description="Disordered" evidence="1">
    <location>
        <begin position="56"/>
        <end position="90"/>
    </location>
</feature>
<reference evidence="2" key="1">
    <citation type="submission" date="2017-07" db="EMBL/GenBank/DDBJ databases">
        <title>Taro Niue Genome Assembly and Annotation.</title>
        <authorList>
            <person name="Atibalentja N."/>
            <person name="Keating K."/>
            <person name="Fields C.J."/>
        </authorList>
    </citation>
    <scope>NUCLEOTIDE SEQUENCE</scope>
    <source>
        <strain evidence="2">Niue_2</strain>
        <tissue evidence="2">Leaf</tissue>
    </source>
</reference>
<evidence type="ECO:0000313" key="3">
    <source>
        <dbReference type="Proteomes" id="UP000652761"/>
    </source>
</evidence>